<comment type="caution">
    <text evidence="9">The sequence shown here is derived from an EMBL/GenBank/DDBJ whole genome shotgun (WGS) entry which is preliminary data.</text>
</comment>
<evidence type="ECO:0000313" key="10">
    <source>
        <dbReference type="Proteomes" id="UP000316096"/>
    </source>
</evidence>
<keyword evidence="4 6" id="KW-0862">Zinc</keyword>
<accession>A0A543CS09</accession>
<dbReference type="RefSeq" id="WP_141959046.1">
    <property type="nucleotide sequence ID" value="NZ_VFOZ01000001.1"/>
</dbReference>
<reference evidence="9 10" key="1">
    <citation type="submission" date="2019-06" db="EMBL/GenBank/DDBJ databases">
        <title>Sequencing the genomes of 1000 actinobacteria strains.</title>
        <authorList>
            <person name="Klenk H.-P."/>
        </authorList>
    </citation>
    <scope>NUCLEOTIDE SEQUENCE [LARGE SCALE GENOMIC DNA]</scope>
    <source>
        <strain evidence="9 10">DSM 102200</strain>
    </source>
</reference>
<evidence type="ECO:0000256" key="1">
    <source>
        <dbReference type="ARBA" id="ARBA00022670"/>
    </source>
</evidence>
<dbReference type="Proteomes" id="UP000316096">
    <property type="component" value="Unassembled WGS sequence"/>
</dbReference>
<dbReference type="GO" id="GO:0006508">
    <property type="term" value="P:proteolysis"/>
    <property type="evidence" value="ECO:0007669"/>
    <property type="project" value="UniProtKB-KW"/>
</dbReference>
<evidence type="ECO:0000256" key="5">
    <source>
        <dbReference type="ARBA" id="ARBA00023049"/>
    </source>
</evidence>
<keyword evidence="7" id="KW-1133">Transmembrane helix</keyword>
<evidence type="ECO:0000256" key="3">
    <source>
        <dbReference type="ARBA" id="ARBA00022801"/>
    </source>
</evidence>
<keyword evidence="1 6" id="KW-0645">Protease</keyword>
<dbReference type="PANTHER" id="PTHR34978">
    <property type="entry name" value="POSSIBLE SENSOR-TRANSDUCER PROTEIN BLAR"/>
    <property type="match status" value="1"/>
</dbReference>
<keyword evidence="2" id="KW-0479">Metal-binding</keyword>
<keyword evidence="7" id="KW-0472">Membrane</keyword>
<dbReference type="Gene3D" id="3.30.2010.10">
    <property type="entry name" value="Metalloproteases ('zincins'), catalytic domain"/>
    <property type="match status" value="1"/>
</dbReference>
<dbReference type="OrthoDB" id="9785340at2"/>
<dbReference type="InterPro" id="IPR052173">
    <property type="entry name" value="Beta-lactam_resp_regulator"/>
</dbReference>
<comment type="cofactor">
    <cofactor evidence="6">
        <name>Zn(2+)</name>
        <dbReference type="ChEBI" id="CHEBI:29105"/>
    </cofactor>
    <text evidence="6">Binds 1 zinc ion per subunit.</text>
</comment>
<feature type="transmembrane region" description="Helical" evidence="7">
    <location>
        <begin position="284"/>
        <end position="306"/>
    </location>
</feature>
<evidence type="ECO:0000256" key="7">
    <source>
        <dbReference type="SAM" id="Phobius"/>
    </source>
</evidence>
<evidence type="ECO:0000313" key="9">
    <source>
        <dbReference type="EMBL" id="TQL99902.1"/>
    </source>
</evidence>
<keyword evidence="7" id="KW-0812">Transmembrane</keyword>
<feature type="transmembrane region" description="Helical" evidence="7">
    <location>
        <begin position="35"/>
        <end position="59"/>
    </location>
</feature>
<evidence type="ECO:0000256" key="4">
    <source>
        <dbReference type="ARBA" id="ARBA00022833"/>
    </source>
</evidence>
<sequence length="323" mass="32479">MIAALALLGYAVLLATAGAGALGRASWPRRAPRLAILAWEALSLSTIGSVLLAGVLVELAATSDDAARRCGAPAPWPCAPATTPAGLALAIAAAIAISAVTGRVVWCLARTYAAAAGKRNHQLDALAVLGRPDDRLGVTLVDHAAPSAYCLPGRHGRIVVTTAALTALDEHHLAAVLAHERAHLRQRHHLIRTTAEALSRAFPRVPAFTMAAEQIGRLSELAADDAAAKHSGRLTVAAALLALAEAAAPGAPAPAPALTAGGTTAATRAHRLITGTRPLGRTRVLLGLAATALVISAPAVAAAASVPAAPNTACCTTAAAQHS</sequence>
<dbReference type="InterPro" id="IPR001915">
    <property type="entry name" value="Peptidase_M48"/>
</dbReference>
<evidence type="ECO:0000256" key="6">
    <source>
        <dbReference type="RuleBase" id="RU003983"/>
    </source>
</evidence>
<dbReference type="EMBL" id="VFOZ01000001">
    <property type="protein sequence ID" value="TQL99902.1"/>
    <property type="molecule type" value="Genomic_DNA"/>
</dbReference>
<organism evidence="9 10">
    <name type="scientific">Actinoallomurus bryophytorum</name>
    <dbReference type="NCBI Taxonomy" id="1490222"/>
    <lineage>
        <taxon>Bacteria</taxon>
        <taxon>Bacillati</taxon>
        <taxon>Actinomycetota</taxon>
        <taxon>Actinomycetes</taxon>
        <taxon>Streptosporangiales</taxon>
        <taxon>Thermomonosporaceae</taxon>
        <taxon>Actinoallomurus</taxon>
    </lineage>
</organism>
<dbReference type="GO" id="GO:0004222">
    <property type="term" value="F:metalloendopeptidase activity"/>
    <property type="evidence" value="ECO:0007669"/>
    <property type="project" value="InterPro"/>
</dbReference>
<keyword evidence="5 6" id="KW-0482">Metalloprotease</keyword>
<dbReference type="CDD" id="cd07326">
    <property type="entry name" value="M56_BlaR1_MecR1_like"/>
    <property type="match status" value="1"/>
</dbReference>
<gene>
    <name evidence="9" type="ORF">FB559_5603</name>
</gene>
<feature type="domain" description="Peptidase M48" evidence="8">
    <location>
        <begin position="126"/>
        <end position="200"/>
    </location>
</feature>
<proteinExistence type="inferred from homology"/>
<protein>
    <submittedName>
        <fullName evidence="9">Peptidase M48-like protein</fullName>
    </submittedName>
</protein>
<keyword evidence="10" id="KW-1185">Reference proteome</keyword>
<evidence type="ECO:0000259" key="8">
    <source>
        <dbReference type="Pfam" id="PF01435"/>
    </source>
</evidence>
<comment type="similarity">
    <text evidence="6">Belongs to the peptidase M48 family.</text>
</comment>
<name>A0A543CS09_9ACTN</name>
<keyword evidence="3 6" id="KW-0378">Hydrolase</keyword>
<dbReference type="Pfam" id="PF01435">
    <property type="entry name" value="Peptidase_M48"/>
    <property type="match status" value="1"/>
</dbReference>
<evidence type="ECO:0000256" key="2">
    <source>
        <dbReference type="ARBA" id="ARBA00022723"/>
    </source>
</evidence>
<dbReference type="AlphaFoldDB" id="A0A543CS09"/>
<dbReference type="GO" id="GO:0046872">
    <property type="term" value="F:metal ion binding"/>
    <property type="evidence" value="ECO:0007669"/>
    <property type="project" value="UniProtKB-KW"/>
</dbReference>
<dbReference type="PANTHER" id="PTHR34978:SF3">
    <property type="entry name" value="SLR0241 PROTEIN"/>
    <property type="match status" value="1"/>
</dbReference>